<proteinExistence type="predicted"/>
<sequence>MPHETKPVYALESLPELIGERQFKMLCVALGINTDQSLITGEYVAGFIQGAYDRRSQDAAIRRQSSVDQLVEMLG</sequence>
<dbReference type="Proteomes" id="UP000239434">
    <property type="component" value="Unassembled WGS sequence"/>
</dbReference>
<reference evidence="1 2" key="1">
    <citation type="submission" date="2018-02" db="EMBL/GenBank/DDBJ databases">
        <title>The draft genome of Phyllobacterium sp. 1N-3.</title>
        <authorList>
            <person name="Liu L."/>
            <person name="Li L."/>
            <person name="Zhang X."/>
            <person name="Wang T."/>
            <person name="Liang L."/>
        </authorList>
    </citation>
    <scope>NUCLEOTIDE SEQUENCE [LARGE SCALE GENOMIC DNA]</scope>
    <source>
        <strain evidence="1 2">1N-3</strain>
    </source>
</reference>
<comment type="caution">
    <text evidence="1">The sequence shown here is derived from an EMBL/GenBank/DDBJ whole genome shotgun (WGS) entry which is preliminary data.</text>
</comment>
<accession>A0A2S9INJ2</accession>
<dbReference type="AlphaFoldDB" id="A0A2S9INJ2"/>
<keyword evidence="2" id="KW-1185">Reference proteome</keyword>
<dbReference type="EMBL" id="PVBR01000014">
    <property type="protein sequence ID" value="PRD42093.1"/>
    <property type="molecule type" value="Genomic_DNA"/>
</dbReference>
<evidence type="ECO:0000313" key="1">
    <source>
        <dbReference type="EMBL" id="PRD42093.1"/>
    </source>
</evidence>
<gene>
    <name evidence="1" type="ORF">C5748_18230</name>
</gene>
<protein>
    <submittedName>
        <fullName evidence="1">Uncharacterized protein</fullName>
    </submittedName>
</protein>
<name>A0A2S9INJ2_9HYPH</name>
<organism evidence="1 2">
    <name type="scientific">Phyllobacterium phragmitis</name>
    <dbReference type="NCBI Taxonomy" id="2670329"/>
    <lineage>
        <taxon>Bacteria</taxon>
        <taxon>Pseudomonadati</taxon>
        <taxon>Pseudomonadota</taxon>
        <taxon>Alphaproteobacteria</taxon>
        <taxon>Hyphomicrobiales</taxon>
        <taxon>Phyllobacteriaceae</taxon>
        <taxon>Phyllobacterium</taxon>
    </lineage>
</organism>
<evidence type="ECO:0000313" key="2">
    <source>
        <dbReference type="Proteomes" id="UP000239434"/>
    </source>
</evidence>